<reference evidence="2" key="1">
    <citation type="submission" date="2021-12" db="EMBL/GenBank/DDBJ databases">
        <title>Enterovibrio ZSDZ35 sp. nov. and Enterovibrio ZSDZ42 sp. nov., isolated from coastal seawater in Qingdao.</title>
        <authorList>
            <person name="Zhang P."/>
        </authorList>
    </citation>
    <scope>NUCLEOTIDE SEQUENCE</scope>
    <source>
        <strain evidence="2">ZSDZ35</strain>
    </source>
</reference>
<feature type="signal peptide" evidence="1">
    <location>
        <begin position="1"/>
        <end position="20"/>
    </location>
</feature>
<comment type="caution">
    <text evidence="2">The sequence shown here is derived from an EMBL/GenBank/DDBJ whole genome shotgun (WGS) entry which is preliminary data.</text>
</comment>
<organism evidence="2 3">
    <name type="scientific">Enterovibrio qingdaonensis</name>
    <dbReference type="NCBI Taxonomy" id="2899818"/>
    <lineage>
        <taxon>Bacteria</taxon>
        <taxon>Pseudomonadati</taxon>
        <taxon>Pseudomonadota</taxon>
        <taxon>Gammaproteobacteria</taxon>
        <taxon>Vibrionales</taxon>
        <taxon>Vibrionaceae</taxon>
        <taxon>Enterovibrio</taxon>
    </lineage>
</organism>
<evidence type="ECO:0000313" key="3">
    <source>
        <dbReference type="Proteomes" id="UP001149821"/>
    </source>
</evidence>
<feature type="chain" id="PRO_5046747335" evidence="1">
    <location>
        <begin position="21"/>
        <end position="152"/>
    </location>
</feature>
<sequence>MIRQFSLAVVSLFLCFPVLADYNTSEENKEWVAADDGKLTLAEGALILIKRAGDYRFSLHGIDSEGREIEKVNGPMSWTFDHEFVVPAGKTTFSGDCKYSGVFEYNARMDVSNIVLEPGETYTLRCQPVPKKPGLAVITVWQKDKGYVLPEK</sequence>
<evidence type="ECO:0000313" key="2">
    <source>
        <dbReference type="EMBL" id="MDD1781865.1"/>
    </source>
</evidence>
<gene>
    <name evidence="2" type="ORF">LRP49_11835</name>
</gene>
<proteinExistence type="predicted"/>
<dbReference type="RefSeq" id="WP_274142401.1">
    <property type="nucleotide sequence ID" value="NZ_JAJUBB010000007.1"/>
</dbReference>
<name>A0ABT5QLK7_9GAMM</name>
<protein>
    <submittedName>
        <fullName evidence="2">Uncharacterized protein</fullName>
    </submittedName>
</protein>
<dbReference type="Proteomes" id="UP001149821">
    <property type="component" value="Unassembled WGS sequence"/>
</dbReference>
<evidence type="ECO:0000256" key="1">
    <source>
        <dbReference type="SAM" id="SignalP"/>
    </source>
</evidence>
<accession>A0ABT5QLK7</accession>
<keyword evidence="3" id="KW-1185">Reference proteome</keyword>
<dbReference type="EMBL" id="JAJUBB010000007">
    <property type="protein sequence ID" value="MDD1781865.1"/>
    <property type="molecule type" value="Genomic_DNA"/>
</dbReference>
<keyword evidence="1" id="KW-0732">Signal</keyword>